<dbReference type="Pfam" id="PF01541">
    <property type="entry name" value="GIY-YIG"/>
    <property type="match status" value="1"/>
</dbReference>
<evidence type="ECO:0000256" key="1">
    <source>
        <dbReference type="ARBA" id="ARBA00007435"/>
    </source>
</evidence>
<reference evidence="3" key="1">
    <citation type="submission" date="2019-11" db="EMBL/GenBank/DDBJ databases">
        <title>Description of Pedobacter sp. LMG 31464T.</title>
        <authorList>
            <person name="Carlier A."/>
            <person name="Qi S."/>
            <person name="Vandamme P."/>
        </authorList>
    </citation>
    <scope>NUCLEOTIDE SEQUENCE</scope>
    <source>
        <strain evidence="3">LMG 31464</strain>
    </source>
</reference>
<comment type="caution">
    <text evidence="3">The sequence shown here is derived from an EMBL/GenBank/DDBJ whole genome shotgun (WGS) entry which is preliminary data.</text>
</comment>
<dbReference type="PROSITE" id="PS50164">
    <property type="entry name" value="GIY_YIG"/>
    <property type="match status" value="1"/>
</dbReference>
<dbReference type="Gene3D" id="3.40.1440.10">
    <property type="entry name" value="GIY-YIG endonuclease"/>
    <property type="match status" value="1"/>
</dbReference>
<feature type="domain" description="GIY-YIG" evidence="2">
    <location>
        <begin position="3"/>
        <end position="80"/>
    </location>
</feature>
<accession>A0A923IW76</accession>
<dbReference type="EMBL" id="WNXD01000002">
    <property type="protein sequence ID" value="MBB2146623.1"/>
    <property type="molecule type" value="Genomic_DNA"/>
</dbReference>
<dbReference type="CDD" id="cd10448">
    <property type="entry name" value="GIY-YIG_unchar_3"/>
    <property type="match status" value="1"/>
</dbReference>
<gene>
    <name evidence="3" type="ORF">GM921_14060</name>
</gene>
<sequence length="99" mass="11569">MVRGGTVYILTNFTHTTLYTGVTSELLFRIKEHKEKLYPSSFSSKFNVDVLVYHSSFLTIEEAIAEEKRIKGGSRAKKIKLIQSMNPNWKDLWEEVKEW</sequence>
<protein>
    <submittedName>
        <fullName evidence="3">GIY-YIG nuclease family protein</fullName>
    </submittedName>
</protein>
<name>A0A923IW76_9SPHI</name>
<evidence type="ECO:0000313" key="3">
    <source>
        <dbReference type="EMBL" id="MBB2146623.1"/>
    </source>
</evidence>
<evidence type="ECO:0000313" key="4">
    <source>
        <dbReference type="Proteomes" id="UP000601055"/>
    </source>
</evidence>
<comment type="similarity">
    <text evidence="1">Belongs to the UPF0213 family.</text>
</comment>
<keyword evidence="4" id="KW-1185">Reference proteome</keyword>
<dbReference type="SUPFAM" id="SSF82771">
    <property type="entry name" value="GIY-YIG endonuclease"/>
    <property type="match status" value="1"/>
</dbReference>
<dbReference type="InterPro" id="IPR000305">
    <property type="entry name" value="GIY-YIG_endonuc"/>
</dbReference>
<dbReference type="PANTHER" id="PTHR34477">
    <property type="entry name" value="UPF0213 PROTEIN YHBQ"/>
    <property type="match status" value="1"/>
</dbReference>
<dbReference type="Proteomes" id="UP000601055">
    <property type="component" value="Unassembled WGS sequence"/>
</dbReference>
<organism evidence="3 4">
    <name type="scientific">Pedobacter planticolens</name>
    <dbReference type="NCBI Taxonomy" id="2679964"/>
    <lineage>
        <taxon>Bacteria</taxon>
        <taxon>Pseudomonadati</taxon>
        <taxon>Bacteroidota</taxon>
        <taxon>Sphingobacteriia</taxon>
        <taxon>Sphingobacteriales</taxon>
        <taxon>Sphingobacteriaceae</taxon>
        <taxon>Pedobacter</taxon>
    </lineage>
</organism>
<proteinExistence type="inferred from homology"/>
<dbReference type="AlphaFoldDB" id="A0A923IW76"/>
<dbReference type="PANTHER" id="PTHR34477:SF5">
    <property type="entry name" value="BSL5627 PROTEIN"/>
    <property type="match status" value="1"/>
</dbReference>
<dbReference type="InterPro" id="IPR035901">
    <property type="entry name" value="GIY-YIG_endonuc_sf"/>
</dbReference>
<dbReference type="InterPro" id="IPR050190">
    <property type="entry name" value="UPF0213_domain"/>
</dbReference>
<evidence type="ECO:0000259" key="2">
    <source>
        <dbReference type="PROSITE" id="PS50164"/>
    </source>
</evidence>